<keyword evidence="2" id="KW-1185">Reference proteome</keyword>
<dbReference type="EMBL" id="RAVZ01000272">
    <property type="protein sequence ID" value="RKG77998.1"/>
    <property type="molecule type" value="Genomic_DNA"/>
</dbReference>
<name>A0A3A8I636_9BACT</name>
<proteinExistence type="predicted"/>
<comment type="caution">
    <text evidence="1">The sequence shown here is derived from an EMBL/GenBank/DDBJ whole genome shotgun (WGS) entry which is preliminary data.</text>
</comment>
<protein>
    <submittedName>
        <fullName evidence="1">Uncharacterized protein</fullName>
    </submittedName>
</protein>
<sequence>MVEGQARPALRIHKEPTMLMKNALGACIAALFVTACGGMPTEEEVADSSPVSQEQGVEKSWRPCTGRESFVRYFYSDAAMSSTVGRHECTCNGTTYVTGTTSQYYEHSGFRTCPR</sequence>
<reference evidence="2" key="1">
    <citation type="submission" date="2018-09" db="EMBL/GenBank/DDBJ databases">
        <authorList>
            <person name="Livingstone P.G."/>
            <person name="Whitworth D.E."/>
        </authorList>
    </citation>
    <scope>NUCLEOTIDE SEQUENCE [LARGE SCALE GENOMIC DNA]</scope>
    <source>
        <strain evidence="2">CA054A</strain>
    </source>
</reference>
<evidence type="ECO:0000313" key="2">
    <source>
        <dbReference type="Proteomes" id="UP000268094"/>
    </source>
</evidence>
<evidence type="ECO:0000313" key="1">
    <source>
        <dbReference type="EMBL" id="RKG77998.1"/>
    </source>
</evidence>
<organism evidence="1 2">
    <name type="scientific">Corallococcus terminator</name>
    <dbReference type="NCBI Taxonomy" id="2316733"/>
    <lineage>
        <taxon>Bacteria</taxon>
        <taxon>Pseudomonadati</taxon>
        <taxon>Myxococcota</taxon>
        <taxon>Myxococcia</taxon>
        <taxon>Myxococcales</taxon>
        <taxon>Cystobacterineae</taxon>
        <taxon>Myxococcaceae</taxon>
        <taxon>Corallococcus</taxon>
    </lineage>
</organism>
<dbReference type="Proteomes" id="UP000268094">
    <property type="component" value="Unassembled WGS sequence"/>
</dbReference>
<gene>
    <name evidence="1" type="ORF">D7V88_30320</name>
</gene>
<accession>A0A3A8I636</accession>
<dbReference type="AlphaFoldDB" id="A0A3A8I636"/>